<reference evidence="2" key="3">
    <citation type="submission" date="2023-05" db="EMBL/GenBank/DDBJ databases">
        <authorList>
            <person name="Smith C.H."/>
        </authorList>
    </citation>
    <scope>NUCLEOTIDE SEQUENCE</scope>
    <source>
        <strain evidence="2">CHS0354</strain>
        <tissue evidence="2">Mantle</tissue>
    </source>
</reference>
<protein>
    <submittedName>
        <fullName evidence="2">Uncharacterized protein</fullName>
    </submittedName>
</protein>
<name>A0AAE0VP64_9BIVA</name>
<sequence length="85" mass="10056">MARKNRGNIIKPSSDEESEEDEKSPTPPEKEVVDEWMPHGQPIEFYIKINKKYEDKERFEKSLIKIERSIERNINKILAEETKPA</sequence>
<dbReference type="AlphaFoldDB" id="A0AAE0VP64"/>
<reference evidence="2" key="1">
    <citation type="journal article" date="2021" name="Genome Biol. Evol.">
        <title>A High-Quality Reference Genome for a Parasitic Bivalve with Doubly Uniparental Inheritance (Bivalvia: Unionida).</title>
        <authorList>
            <person name="Smith C.H."/>
        </authorList>
    </citation>
    <scope>NUCLEOTIDE SEQUENCE</scope>
    <source>
        <strain evidence="2">CHS0354</strain>
    </source>
</reference>
<evidence type="ECO:0000313" key="2">
    <source>
        <dbReference type="EMBL" id="KAK3583905.1"/>
    </source>
</evidence>
<proteinExistence type="predicted"/>
<gene>
    <name evidence="2" type="ORF">CHS0354_033682</name>
</gene>
<evidence type="ECO:0000256" key="1">
    <source>
        <dbReference type="SAM" id="MobiDB-lite"/>
    </source>
</evidence>
<evidence type="ECO:0000313" key="3">
    <source>
        <dbReference type="Proteomes" id="UP001195483"/>
    </source>
</evidence>
<accession>A0AAE0VP64</accession>
<feature type="region of interest" description="Disordered" evidence="1">
    <location>
        <begin position="1"/>
        <end position="33"/>
    </location>
</feature>
<organism evidence="2 3">
    <name type="scientific">Potamilus streckersoni</name>
    <dbReference type="NCBI Taxonomy" id="2493646"/>
    <lineage>
        <taxon>Eukaryota</taxon>
        <taxon>Metazoa</taxon>
        <taxon>Spiralia</taxon>
        <taxon>Lophotrochozoa</taxon>
        <taxon>Mollusca</taxon>
        <taxon>Bivalvia</taxon>
        <taxon>Autobranchia</taxon>
        <taxon>Heteroconchia</taxon>
        <taxon>Palaeoheterodonta</taxon>
        <taxon>Unionida</taxon>
        <taxon>Unionoidea</taxon>
        <taxon>Unionidae</taxon>
        <taxon>Ambleminae</taxon>
        <taxon>Lampsilini</taxon>
        <taxon>Potamilus</taxon>
    </lineage>
</organism>
<dbReference type="Proteomes" id="UP001195483">
    <property type="component" value="Unassembled WGS sequence"/>
</dbReference>
<reference evidence="2" key="2">
    <citation type="journal article" date="2021" name="Genome Biol. Evol.">
        <title>Developing a high-quality reference genome for a parasitic bivalve with doubly uniparental inheritance (Bivalvia: Unionida).</title>
        <authorList>
            <person name="Smith C.H."/>
        </authorList>
    </citation>
    <scope>NUCLEOTIDE SEQUENCE</scope>
    <source>
        <strain evidence="2">CHS0354</strain>
        <tissue evidence="2">Mantle</tissue>
    </source>
</reference>
<keyword evidence="3" id="KW-1185">Reference proteome</keyword>
<comment type="caution">
    <text evidence="2">The sequence shown here is derived from an EMBL/GenBank/DDBJ whole genome shotgun (WGS) entry which is preliminary data.</text>
</comment>
<dbReference type="EMBL" id="JAEAOA010001970">
    <property type="protein sequence ID" value="KAK3583905.1"/>
    <property type="molecule type" value="Genomic_DNA"/>
</dbReference>